<organism evidence="1 2">
    <name type="scientific">Borrelia garinii subsp. bavariensis (strain ATCC BAA-2496 / DSM 23469 / PBi)</name>
    <name type="common">Borreliella bavariensis</name>
    <dbReference type="NCBI Taxonomy" id="290434"/>
    <lineage>
        <taxon>Bacteria</taxon>
        <taxon>Pseudomonadati</taxon>
        <taxon>Spirochaetota</taxon>
        <taxon>Spirochaetia</taxon>
        <taxon>Spirochaetales</taxon>
        <taxon>Borreliaceae</taxon>
        <taxon>Borreliella</taxon>
    </lineage>
</organism>
<reference evidence="2" key="1">
    <citation type="submission" date="2018-04" db="EMBL/GenBank/DDBJ databases">
        <title>Whole Genome Assembly of Borrelia bavariensis PBi.</title>
        <authorList>
            <person name="Margos G."/>
        </authorList>
    </citation>
    <scope>NUCLEOTIDE SEQUENCE [LARGE SCALE GENOMIC DNA]</scope>
    <source>
        <strain evidence="2">PBi</strain>
        <plasmid evidence="2">lp28-3</plasmid>
    </source>
</reference>
<sequence>MGYLIKNKLITLILFMKLEAITYLIDGYLDQIFDYLIQLDLYKIDYADKYGEKASNRFEQSYYRSKVFTVKQILKQVFVDLPKISFFKIKKLILGPAVSIKNI</sequence>
<accession>A0ABM7AUC1</accession>
<evidence type="ECO:0000313" key="2">
    <source>
        <dbReference type="Proteomes" id="UP000274630"/>
    </source>
</evidence>
<evidence type="ECO:0000313" key="1">
    <source>
        <dbReference type="EMBL" id="AZA27444.1"/>
    </source>
</evidence>
<gene>
    <name evidence="1" type="ORF">DB299_06345</name>
</gene>
<dbReference type="Proteomes" id="UP000274630">
    <property type="component" value="Plasmid lp28-3"/>
</dbReference>
<dbReference type="NCBIfam" id="NF033732">
    <property type="entry name" value="borfam95"/>
    <property type="match status" value="1"/>
</dbReference>
<dbReference type="Pfam" id="PF07268">
    <property type="entry name" value="EppA_BapA"/>
    <property type="match status" value="1"/>
</dbReference>
<dbReference type="RefSeq" id="WP_123772122.1">
    <property type="nucleotide sequence ID" value="NZ_CP028882.1"/>
</dbReference>
<protein>
    <submittedName>
        <fullName evidence="1">Uncharacterized protein</fullName>
    </submittedName>
</protein>
<dbReference type="EMBL" id="CP028882">
    <property type="protein sequence ID" value="AZA27444.1"/>
    <property type="molecule type" value="Genomic_DNA"/>
</dbReference>
<name>A0ABM7AUC1_BORGP</name>
<dbReference type="InterPro" id="IPR009894">
    <property type="entry name" value="EppA_BapA"/>
</dbReference>
<geneLocation type="plasmid" evidence="1 2">
    <name>lp28-3</name>
</geneLocation>
<keyword evidence="1" id="KW-0614">Plasmid</keyword>
<keyword evidence="2" id="KW-1185">Reference proteome</keyword>
<proteinExistence type="predicted"/>